<dbReference type="EMBL" id="AAVL02000038">
    <property type="protein sequence ID" value="EDM49977.1"/>
    <property type="molecule type" value="Genomic_DNA"/>
</dbReference>
<dbReference type="OrthoDB" id="1995521at2"/>
<organism evidence="1 2">
    <name type="scientific">Eubacterium ventriosum ATCC 27560</name>
    <dbReference type="NCBI Taxonomy" id="411463"/>
    <lineage>
        <taxon>Bacteria</taxon>
        <taxon>Bacillati</taxon>
        <taxon>Bacillota</taxon>
        <taxon>Clostridia</taxon>
        <taxon>Eubacteriales</taxon>
        <taxon>Eubacteriaceae</taxon>
        <taxon>Eubacterium</taxon>
    </lineage>
</organism>
<comment type="caution">
    <text evidence="1">The sequence shown here is derived from an EMBL/GenBank/DDBJ whole genome shotgun (WGS) entry which is preliminary data.</text>
</comment>
<sequence length="344" mass="40824">MLHLNTEKNEWKPPQVSEQIIKGCIEEMRKNTPKEILYKAGLDELANNIYLMDEINLLSDTPSDLYDGINIEILNNLNCKKGALLLSSKNNRIAIKQINKHGSKIFQKKLNDAQCQFIAYLINTYFICEDIENIFFSFSEKLSQLWNEEQVDILINQKDTKDKMEFVIICAKIEKTDVIYKKYLKRALIGYCRPELKLERAKELNKILFEDKEKINKKIEQSNKMRGNKWYEECNGITIEYPKTVDELCKNNVYMDDEPTLYLNNIIDCKRTILFMRKSDNIEQPYITIVVCNRENRYVLFEAYGKNNRKCTEQEMKLINDYCDRHGILRNNYLQMEYNFGEIR</sequence>
<reference evidence="1 2" key="1">
    <citation type="submission" date="2007-03" db="EMBL/GenBank/DDBJ databases">
        <authorList>
            <person name="Fulton L."/>
            <person name="Clifton S."/>
            <person name="Fulton B."/>
            <person name="Xu J."/>
            <person name="Minx P."/>
            <person name="Pepin K.H."/>
            <person name="Johnson M."/>
            <person name="Thiruvilangam P."/>
            <person name="Bhonagiri V."/>
            <person name="Nash W.E."/>
            <person name="Mardis E.R."/>
            <person name="Wilson R.K."/>
        </authorList>
    </citation>
    <scope>NUCLEOTIDE SEQUENCE [LARGE SCALE GENOMIC DNA]</scope>
    <source>
        <strain evidence="1 2">ATCC 27560</strain>
    </source>
</reference>
<dbReference type="eggNOG" id="ENOG502Z9PR">
    <property type="taxonomic scope" value="Bacteria"/>
</dbReference>
<dbReference type="HOGENOM" id="CLU_805953_0_0_9"/>
<accession>A5ZA76</accession>
<dbReference type="RefSeq" id="WP_005360399.1">
    <property type="nucleotide sequence ID" value="NZ_DS264270.1"/>
</dbReference>
<name>A5ZA76_9FIRM</name>
<dbReference type="AlphaFoldDB" id="A5ZA76"/>
<protein>
    <submittedName>
        <fullName evidence="1">Uncharacterized protein</fullName>
    </submittedName>
</protein>
<evidence type="ECO:0000313" key="1">
    <source>
        <dbReference type="EMBL" id="EDM49977.1"/>
    </source>
</evidence>
<proteinExistence type="predicted"/>
<gene>
    <name evidence="1" type="ORF">EUBVEN_02623</name>
</gene>
<dbReference type="Proteomes" id="UP000006000">
    <property type="component" value="Unassembled WGS sequence"/>
</dbReference>
<evidence type="ECO:0000313" key="2">
    <source>
        <dbReference type="Proteomes" id="UP000006000"/>
    </source>
</evidence>
<reference evidence="1 2" key="2">
    <citation type="submission" date="2007-04" db="EMBL/GenBank/DDBJ databases">
        <title>Draft genome sequence of Eubacterium ventriosum (ATCC 27560).</title>
        <authorList>
            <person name="Sudarsanam P."/>
            <person name="Ley R."/>
            <person name="Guruge J."/>
            <person name="Turnbaugh P.J."/>
            <person name="Mahowald M."/>
            <person name="Liep D."/>
            <person name="Gordon J."/>
        </authorList>
    </citation>
    <scope>NUCLEOTIDE SEQUENCE [LARGE SCALE GENOMIC DNA]</scope>
    <source>
        <strain evidence="1 2">ATCC 27560</strain>
    </source>
</reference>
<dbReference type="STRING" id="411463.EUBVEN_02623"/>